<gene>
    <name evidence="9" type="ORF">PP2015_2223</name>
</gene>
<dbReference type="EMBL" id="CP013187">
    <property type="protein sequence ID" value="ALO42720.1"/>
    <property type="molecule type" value="Genomic_DNA"/>
</dbReference>
<evidence type="ECO:0000256" key="4">
    <source>
        <dbReference type="ARBA" id="ARBA00023295"/>
    </source>
</evidence>
<keyword evidence="2 6" id="KW-0378">Hydrolase</keyword>
<evidence type="ECO:0000256" key="1">
    <source>
        <dbReference type="ARBA" id="ARBA00008061"/>
    </source>
</evidence>
<dbReference type="RefSeq" id="WP_058030429.1">
    <property type="nucleotide sequence ID" value="NZ_CP013187.1"/>
</dbReference>
<evidence type="ECO:0000256" key="3">
    <source>
        <dbReference type="ARBA" id="ARBA00023277"/>
    </source>
</evidence>
<evidence type="ECO:0000256" key="5">
    <source>
        <dbReference type="RuleBase" id="RU003615"/>
    </source>
</evidence>
<comment type="similarity">
    <text evidence="1 5">Belongs to the glycosyl hydrolase 13 family.</text>
</comment>
<keyword evidence="3 6" id="KW-0119">Carbohydrate metabolism</keyword>
<proteinExistence type="inferred from homology"/>
<evidence type="ECO:0000256" key="6">
    <source>
        <dbReference type="RuleBase" id="RU361134"/>
    </source>
</evidence>
<dbReference type="PANTHER" id="PTHR43447">
    <property type="entry name" value="ALPHA-AMYLASE"/>
    <property type="match status" value="1"/>
</dbReference>
<dbReference type="STRING" id="161398.PP2015_2223"/>
<dbReference type="KEGG" id="pphe:PP2015_2223"/>
<keyword evidence="4 6" id="KW-0326">Glycosidase</keyword>
<dbReference type="GO" id="GO:0004556">
    <property type="term" value="F:alpha-amylase activity"/>
    <property type="evidence" value="ECO:0007669"/>
    <property type="project" value="UniProtKB-UniRule"/>
</dbReference>
<evidence type="ECO:0000256" key="2">
    <source>
        <dbReference type="ARBA" id="ARBA00022801"/>
    </source>
</evidence>
<evidence type="ECO:0000313" key="10">
    <source>
        <dbReference type="Proteomes" id="UP000061457"/>
    </source>
</evidence>
<reference evidence="9 10" key="1">
    <citation type="submission" date="2015-11" db="EMBL/GenBank/DDBJ databases">
        <authorList>
            <person name="Zhang Y."/>
            <person name="Guo Z."/>
        </authorList>
    </citation>
    <scope>NUCLEOTIDE SEQUENCE [LARGE SCALE GENOMIC DNA]</scope>
    <source>
        <strain evidence="9 10">KCTC 12086</strain>
    </source>
</reference>
<evidence type="ECO:0000313" key="9">
    <source>
        <dbReference type="EMBL" id="ALO42720.1"/>
    </source>
</evidence>
<keyword evidence="10" id="KW-1185">Reference proteome</keyword>
<dbReference type="CDD" id="cd11315">
    <property type="entry name" value="AmyAc_bac1_AmyA"/>
    <property type="match status" value="1"/>
</dbReference>
<dbReference type="InterPro" id="IPR017853">
    <property type="entry name" value="GH"/>
</dbReference>
<dbReference type="InterPro" id="IPR006047">
    <property type="entry name" value="GH13_cat_dom"/>
</dbReference>
<dbReference type="EC" id="3.2.1.1" evidence="6"/>
<dbReference type="Pfam" id="PF00128">
    <property type="entry name" value="Alpha-amylase"/>
    <property type="match status" value="1"/>
</dbReference>
<dbReference type="PRINTS" id="PR00110">
    <property type="entry name" value="ALPHAAMYLASE"/>
</dbReference>
<dbReference type="InterPro" id="IPR006046">
    <property type="entry name" value="Alpha_amylase"/>
</dbReference>
<organism evidence="9 10">
    <name type="scientific">Pseudoalteromonas phenolica</name>
    <dbReference type="NCBI Taxonomy" id="161398"/>
    <lineage>
        <taxon>Bacteria</taxon>
        <taxon>Pseudomonadati</taxon>
        <taxon>Pseudomonadota</taxon>
        <taxon>Gammaproteobacteria</taxon>
        <taxon>Alteromonadales</taxon>
        <taxon>Pseudoalteromonadaceae</taxon>
        <taxon>Pseudoalteromonas</taxon>
    </lineage>
</organism>
<dbReference type="Proteomes" id="UP000061457">
    <property type="component" value="Chromosome I"/>
</dbReference>
<evidence type="ECO:0000259" key="8">
    <source>
        <dbReference type="SMART" id="SM00642"/>
    </source>
</evidence>
<feature type="chain" id="PRO_5006601090" description="Alpha-amylase" evidence="7">
    <location>
        <begin position="28"/>
        <end position="473"/>
    </location>
</feature>
<dbReference type="Gene3D" id="3.20.20.80">
    <property type="entry name" value="Glycosidases"/>
    <property type="match status" value="1"/>
</dbReference>
<dbReference type="OrthoDB" id="9805159at2"/>
<feature type="domain" description="Glycosyl hydrolase family 13 catalytic" evidence="8">
    <location>
        <begin position="28"/>
        <end position="388"/>
    </location>
</feature>
<name>A0A0S2K2U4_9GAMM</name>
<dbReference type="PATRIC" id="fig|161398.10.peg.2261"/>
<dbReference type="SUPFAM" id="SSF51445">
    <property type="entry name" value="(Trans)glycosidases"/>
    <property type="match status" value="1"/>
</dbReference>
<keyword evidence="7" id="KW-0732">Signal</keyword>
<evidence type="ECO:0000256" key="7">
    <source>
        <dbReference type="SAM" id="SignalP"/>
    </source>
</evidence>
<comment type="catalytic activity">
    <reaction evidence="6">
        <text>Endohydrolysis of (1-&gt;4)-alpha-D-glucosidic linkages in polysaccharides containing three or more (1-&gt;4)-alpha-linked D-glucose units.</text>
        <dbReference type="EC" id="3.2.1.1"/>
    </reaction>
</comment>
<accession>A0A0S2K2U4</accession>
<dbReference type="GO" id="GO:0043169">
    <property type="term" value="F:cation binding"/>
    <property type="evidence" value="ECO:0007669"/>
    <property type="project" value="InterPro"/>
</dbReference>
<protein>
    <recommendedName>
        <fullName evidence="6">Alpha-amylase</fullName>
        <ecNumber evidence="6">3.2.1.1</ecNumber>
    </recommendedName>
</protein>
<dbReference type="GO" id="GO:0005975">
    <property type="term" value="P:carbohydrate metabolic process"/>
    <property type="evidence" value="ECO:0007669"/>
    <property type="project" value="InterPro"/>
</dbReference>
<sequence>MTTHIKSNKQLKIAALLLGAVSFQSSADVILHAFNWRYDDVASKAQEIAELGYKKVLVSPAYKSTGDAWWSRYQPQDLRVIDNPLGDTNDFKAMVQALKAQGVETYADIVFNHMANEQWKRADLNYPGSEILADYAADINYYNDITLFGDVKDGLFGAGDFHGTYDQGGPKCISNYNDVGDVQYNRLCGAAPDPGLPDLDPNNWVITQQKAYLNALKQIGVTGFRVDAAKHMTNYHINAVFDANIKKDTHVFGEIITTGGSGSGDYDNFLVPYLAQTGHSAYDFPLFAQIRGAFSFGGSMSQLVDPAAYGQALAGNKAITFSVTHDIPLNDGFRYQIMDATDEKLANAYVLGRDGGVPLVYSDNNESGDNRWNDLYRREDIKGMLKFHNATQGSSMQVLSHNSCILLFKREHKGVVGINKCGTGQDIWVDTQADNLWWHRNYRDTLSNDVQNISSQWHKFYLPARTARMWLME</sequence>
<dbReference type="AlphaFoldDB" id="A0A0S2K2U4"/>
<feature type="signal peptide" evidence="7">
    <location>
        <begin position="1"/>
        <end position="27"/>
    </location>
</feature>
<dbReference type="SMART" id="SM00642">
    <property type="entry name" value="Aamy"/>
    <property type="match status" value="1"/>
</dbReference>